<dbReference type="InterPro" id="IPR044643">
    <property type="entry name" value="TrpF_fam"/>
</dbReference>
<comment type="pathway">
    <text evidence="2 9">Amino-acid biosynthesis; L-tryptophan biosynthesis; L-tryptophan from chorismate: step 3/5.</text>
</comment>
<dbReference type="Gene3D" id="3.20.20.70">
    <property type="entry name" value="Aldolase class I"/>
    <property type="match status" value="1"/>
</dbReference>
<keyword evidence="12" id="KW-1185">Reference proteome</keyword>
<dbReference type="HAMAP" id="MF_00135">
    <property type="entry name" value="PRAI"/>
    <property type="match status" value="1"/>
</dbReference>
<comment type="similarity">
    <text evidence="9">Belongs to the TrpF family.</text>
</comment>
<reference evidence="11 12" key="1">
    <citation type="submission" date="2019-06" db="EMBL/GenBank/DDBJ databases">
        <title>Description Trichococcus psychrophilus sp. nov., isolated from a cold spring, by genomic and phenotypic analyses.</title>
        <authorList>
            <person name="Zakharyuk A."/>
        </authorList>
    </citation>
    <scope>NUCLEOTIDE SEQUENCE [LARGE SCALE GENOMIC DNA]</scope>
    <source>
        <strain evidence="11 12">SKBG</strain>
    </source>
</reference>
<dbReference type="Proteomes" id="UP000313395">
    <property type="component" value="Unassembled WGS sequence"/>
</dbReference>
<dbReference type="CDD" id="cd00405">
    <property type="entry name" value="PRAI"/>
    <property type="match status" value="1"/>
</dbReference>
<dbReference type="AlphaFoldDB" id="A0A5C5EAL8"/>
<dbReference type="PANTHER" id="PTHR42894:SF1">
    <property type="entry name" value="N-(5'-PHOSPHORIBOSYL)ANTHRANILATE ISOMERASE"/>
    <property type="match status" value="1"/>
</dbReference>
<feature type="domain" description="N-(5'phosphoribosyl) anthranilate isomerase (PRAI)" evidence="10">
    <location>
        <begin position="5"/>
        <end position="197"/>
    </location>
</feature>
<evidence type="ECO:0000256" key="1">
    <source>
        <dbReference type="ARBA" id="ARBA00001164"/>
    </source>
</evidence>
<name>A0A5C5EAL8_9LACT</name>
<evidence type="ECO:0000256" key="3">
    <source>
        <dbReference type="ARBA" id="ARBA00012572"/>
    </source>
</evidence>
<evidence type="ECO:0000313" key="12">
    <source>
        <dbReference type="Proteomes" id="UP000313395"/>
    </source>
</evidence>
<gene>
    <name evidence="9" type="primary">trpF</name>
    <name evidence="11" type="ORF">FHK04_03210</name>
</gene>
<keyword evidence="7 9" id="KW-0057">Aromatic amino acid biosynthesis</keyword>
<evidence type="ECO:0000313" key="11">
    <source>
        <dbReference type="EMBL" id="TNV70247.1"/>
    </source>
</evidence>
<accession>A0A5C5EAL8</accession>
<dbReference type="Pfam" id="PF00697">
    <property type="entry name" value="PRAI"/>
    <property type="match status" value="1"/>
</dbReference>
<dbReference type="PANTHER" id="PTHR42894">
    <property type="entry name" value="N-(5'-PHOSPHORIBOSYL)ANTHRANILATE ISOMERASE"/>
    <property type="match status" value="1"/>
</dbReference>
<keyword evidence="6 9" id="KW-0822">Tryptophan biosynthesis</keyword>
<proteinExistence type="inferred from homology"/>
<dbReference type="GO" id="GO:0004640">
    <property type="term" value="F:phosphoribosylanthranilate isomerase activity"/>
    <property type="evidence" value="ECO:0007669"/>
    <property type="project" value="UniProtKB-UniRule"/>
</dbReference>
<dbReference type="InterPro" id="IPR013785">
    <property type="entry name" value="Aldolase_TIM"/>
</dbReference>
<evidence type="ECO:0000256" key="5">
    <source>
        <dbReference type="ARBA" id="ARBA00022605"/>
    </source>
</evidence>
<comment type="caution">
    <text evidence="11">The sequence shown here is derived from an EMBL/GenBank/DDBJ whole genome shotgun (WGS) entry which is preliminary data.</text>
</comment>
<organism evidence="11 12">
    <name type="scientific">Trichococcus shcherbakoviae subsp. psychrophilus</name>
    <dbReference type="NCBI Taxonomy" id="2585775"/>
    <lineage>
        <taxon>Bacteria</taxon>
        <taxon>Bacillati</taxon>
        <taxon>Bacillota</taxon>
        <taxon>Bacilli</taxon>
        <taxon>Lactobacillales</taxon>
        <taxon>Carnobacteriaceae</taxon>
        <taxon>Trichococcus</taxon>
    </lineage>
</organism>
<evidence type="ECO:0000259" key="10">
    <source>
        <dbReference type="Pfam" id="PF00697"/>
    </source>
</evidence>
<dbReference type="InterPro" id="IPR011060">
    <property type="entry name" value="RibuloseP-bd_barrel"/>
</dbReference>
<comment type="catalytic activity">
    <reaction evidence="1 9">
        <text>N-(5-phospho-beta-D-ribosyl)anthranilate = 1-(2-carboxyphenylamino)-1-deoxy-D-ribulose 5-phosphate</text>
        <dbReference type="Rhea" id="RHEA:21540"/>
        <dbReference type="ChEBI" id="CHEBI:18277"/>
        <dbReference type="ChEBI" id="CHEBI:58613"/>
        <dbReference type="EC" id="5.3.1.24"/>
    </reaction>
</comment>
<dbReference type="InterPro" id="IPR001240">
    <property type="entry name" value="PRAI_dom"/>
</dbReference>
<evidence type="ECO:0000256" key="7">
    <source>
        <dbReference type="ARBA" id="ARBA00023141"/>
    </source>
</evidence>
<dbReference type="GO" id="GO:0000162">
    <property type="term" value="P:L-tryptophan biosynthetic process"/>
    <property type="evidence" value="ECO:0007669"/>
    <property type="project" value="UniProtKB-UniRule"/>
</dbReference>
<protein>
    <recommendedName>
        <fullName evidence="4 9">N-(5'-phosphoribosyl)anthranilate isomerase</fullName>
        <shortName evidence="9">PRAI</shortName>
        <ecNumber evidence="3 9">5.3.1.24</ecNumber>
    </recommendedName>
</protein>
<dbReference type="EMBL" id="VENO01000001">
    <property type="protein sequence ID" value="TNV70247.1"/>
    <property type="molecule type" value="Genomic_DNA"/>
</dbReference>
<keyword evidence="8 9" id="KW-0413">Isomerase</keyword>
<evidence type="ECO:0000256" key="4">
    <source>
        <dbReference type="ARBA" id="ARBA00022272"/>
    </source>
</evidence>
<sequence length="204" mass="22298">MMVKVKICGLKRVADAEMLNELRPDFAGFIFAPSKRQISLEQALQIRAALIDAIPAVGVFVNEPIENIVAIVESRAIQIVQLHGDEDNTYIEELGKRITLPIIKAVAVKDAADVKKEYAADILLYDTYQSGMAGGTGKTFNWDLLKEATHPFFLAGGLHAGNLEAAIQKVQPYAVDISSGVETDGVKDFEKIRAVMEIIGRSIK</sequence>
<dbReference type="EC" id="5.3.1.24" evidence="3 9"/>
<evidence type="ECO:0000256" key="2">
    <source>
        <dbReference type="ARBA" id="ARBA00004664"/>
    </source>
</evidence>
<evidence type="ECO:0000256" key="6">
    <source>
        <dbReference type="ARBA" id="ARBA00022822"/>
    </source>
</evidence>
<dbReference type="UniPathway" id="UPA00035">
    <property type="reaction ID" value="UER00042"/>
</dbReference>
<dbReference type="SUPFAM" id="SSF51366">
    <property type="entry name" value="Ribulose-phoshate binding barrel"/>
    <property type="match status" value="1"/>
</dbReference>
<keyword evidence="5 9" id="KW-0028">Amino-acid biosynthesis</keyword>
<evidence type="ECO:0000256" key="8">
    <source>
        <dbReference type="ARBA" id="ARBA00023235"/>
    </source>
</evidence>
<evidence type="ECO:0000256" key="9">
    <source>
        <dbReference type="HAMAP-Rule" id="MF_00135"/>
    </source>
</evidence>